<dbReference type="EMBL" id="KI658305">
    <property type="protein sequence ID" value="ETN83098.1"/>
    <property type="molecule type" value="Genomic_DNA"/>
</dbReference>
<dbReference type="Gene3D" id="1.10.3380.20">
    <property type="match status" value="1"/>
</dbReference>
<dbReference type="STRING" id="51031.W2TMU8"/>
<dbReference type="Proteomes" id="UP000053676">
    <property type="component" value="Unassembled WGS sequence"/>
</dbReference>
<keyword evidence="3" id="KW-1185">Reference proteome</keyword>
<organism evidence="2 3">
    <name type="scientific">Necator americanus</name>
    <name type="common">Human hookworm</name>
    <dbReference type="NCBI Taxonomy" id="51031"/>
    <lineage>
        <taxon>Eukaryota</taxon>
        <taxon>Metazoa</taxon>
        <taxon>Ecdysozoa</taxon>
        <taxon>Nematoda</taxon>
        <taxon>Chromadorea</taxon>
        <taxon>Rhabditida</taxon>
        <taxon>Rhabditina</taxon>
        <taxon>Rhabditomorpha</taxon>
        <taxon>Strongyloidea</taxon>
        <taxon>Ancylostomatidae</taxon>
        <taxon>Bunostominae</taxon>
        <taxon>Necator</taxon>
    </lineage>
</organism>
<dbReference type="KEGG" id="nai:NECAME_17578"/>
<reference evidence="3" key="1">
    <citation type="journal article" date="2014" name="Nat. Genet.">
        <title>Genome of the human hookworm Necator americanus.</title>
        <authorList>
            <person name="Tang Y.T."/>
            <person name="Gao X."/>
            <person name="Rosa B.A."/>
            <person name="Abubucker S."/>
            <person name="Hallsworth-Pepin K."/>
            <person name="Martin J."/>
            <person name="Tyagi R."/>
            <person name="Heizer E."/>
            <person name="Zhang X."/>
            <person name="Bhonagiri-Palsikar V."/>
            <person name="Minx P."/>
            <person name="Warren W.C."/>
            <person name="Wang Q."/>
            <person name="Zhan B."/>
            <person name="Hotez P.J."/>
            <person name="Sternberg P.W."/>
            <person name="Dougall A."/>
            <person name="Gaze S.T."/>
            <person name="Mulvenna J."/>
            <person name="Sotillo J."/>
            <person name="Ranganathan S."/>
            <person name="Rabelo E.M."/>
            <person name="Wilson R.K."/>
            <person name="Felgner P.L."/>
            <person name="Bethony J."/>
            <person name="Hawdon J.M."/>
            <person name="Gasser R.B."/>
            <person name="Loukas A."/>
            <person name="Mitreva M."/>
        </authorList>
    </citation>
    <scope>NUCLEOTIDE SEQUENCE [LARGE SCALE GENOMIC DNA]</scope>
</reference>
<evidence type="ECO:0000313" key="3">
    <source>
        <dbReference type="Proteomes" id="UP000053676"/>
    </source>
</evidence>
<dbReference type="SUPFAM" id="SSF158702">
    <property type="entry name" value="Sec63 N-terminal domain-like"/>
    <property type="match status" value="1"/>
</dbReference>
<accession>W2TMU8</accession>
<dbReference type="Gene3D" id="1.10.150.20">
    <property type="entry name" value="5' to 3' exonuclease, C-terminal subdomain"/>
    <property type="match status" value="1"/>
</dbReference>
<feature type="domain" description="DUF7898" evidence="1">
    <location>
        <begin position="27"/>
        <end position="94"/>
    </location>
</feature>
<dbReference type="OrthoDB" id="2320933at2759"/>
<evidence type="ECO:0000313" key="2">
    <source>
        <dbReference type="EMBL" id="ETN83098.1"/>
    </source>
</evidence>
<evidence type="ECO:0000259" key="1">
    <source>
        <dbReference type="Pfam" id="PF25453"/>
    </source>
</evidence>
<name>W2TMU8_NECAM</name>
<sequence length="116" mass="13109">MKIPSLWPLRLLLPELVQKLSDCAVTELIPLMAIDGVKRGRARQLYAAGYKTVAKVAKANYKDLLRDIVNLSRFNAIRMINSAKIILRDLLDEKIEELDAIGVESSEIEKLMKNSE</sequence>
<dbReference type="InterPro" id="IPR057220">
    <property type="entry name" value="DUF7898"/>
</dbReference>
<gene>
    <name evidence="2" type="ORF">NECAME_17578</name>
</gene>
<dbReference type="Pfam" id="PF25453">
    <property type="entry name" value="DUF7898"/>
    <property type="match status" value="1"/>
</dbReference>
<dbReference type="AlphaFoldDB" id="W2TMU8"/>
<protein>
    <recommendedName>
        <fullName evidence="1">DUF7898 domain-containing protein</fullName>
    </recommendedName>
</protein>
<proteinExistence type="predicted"/>